<proteinExistence type="predicted"/>
<evidence type="ECO:0000256" key="1">
    <source>
        <dbReference type="SAM" id="Coils"/>
    </source>
</evidence>
<accession>A0A9X1QHI5</accession>
<name>A0A9X1QHI5_9SPHN</name>
<gene>
    <name evidence="4" type="ORF">LVY65_01825</name>
</gene>
<feature type="signal peptide" evidence="3">
    <location>
        <begin position="1"/>
        <end position="18"/>
    </location>
</feature>
<dbReference type="AlphaFoldDB" id="A0A9X1QHI5"/>
<protein>
    <submittedName>
        <fullName evidence="4">Uncharacterized protein</fullName>
    </submittedName>
</protein>
<evidence type="ECO:0000256" key="3">
    <source>
        <dbReference type="SAM" id="SignalP"/>
    </source>
</evidence>
<feature type="coiled-coil region" evidence="1">
    <location>
        <begin position="43"/>
        <end position="84"/>
    </location>
</feature>
<keyword evidence="3" id="KW-0732">Signal</keyword>
<sequence>MRKFLISAALAASTLVAAAPAAAKYYPPQPQGYANGYNNYGQVRRLQVRIDQLQRQISQLDSRNILTEREARSLRVESRELERRLRYASSYGLNGRERYEIERGIQRLEVHIQREARDGNRYGRWAYNDNRDHWGDRDNWRDYDRDGRNDRYEDDQGQDRDD</sequence>
<reference evidence="4" key="1">
    <citation type="submission" date="2022-01" db="EMBL/GenBank/DDBJ databases">
        <authorList>
            <person name="Jo J.-H."/>
            <person name="Im W.-T."/>
        </authorList>
    </citation>
    <scope>NUCLEOTIDE SEQUENCE</scope>
    <source>
        <strain evidence="4">G124</strain>
    </source>
</reference>
<evidence type="ECO:0000313" key="5">
    <source>
        <dbReference type="Proteomes" id="UP001139410"/>
    </source>
</evidence>
<dbReference type="Proteomes" id="UP001139410">
    <property type="component" value="Unassembled WGS sequence"/>
</dbReference>
<keyword evidence="5" id="KW-1185">Reference proteome</keyword>
<organism evidence="4 5">
    <name type="scientific">Sphingomonas cremea</name>
    <dbReference type="NCBI Taxonomy" id="2904799"/>
    <lineage>
        <taxon>Bacteria</taxon>
        <taxon>Pseudomonadati</taxon>
        <taxon>Pseudomonadota</taxon>
        <taxon>Alphaproteobacteria</taxon>
        <taxon>Sphingomonadales</taxon>
        <taxon>Sphingomonadaceae</taxon>
        <taxon>Sphingomonas</taxon>
    </lineage>
</organism>
<evidence type="ECO:0000313" key="4">
    <source>
        <dbReference type="EMBL" id="MCF2513808.1"/>
    </source>
</evidence>
<dbReference type="EMBL" id="JAKFGM010000001">
    <property type="protein sequence ID" value="MCF2513808.1"/>
    <property type="molecule type" value="Genomic_DNA"/>
</dbReference>
<feature type="region of interest" description="Disordered" evidence="2">
    <location>
        <begin position="143"/>
        <end position="162"/>
    </location>
</feature>
<evidence type="ECO:0000256" key="2">
    <source>
        <dbReference type="SAM" id="MobiDB-lite"/>
    </source>
</evidence>
<dbReference type="RefSeq" id="WP_235066304.1">
    <property type="nucleotide sequence ID" value="NZ_JAKFGM010000001.1"/>
</dbReference>
<feature type="chain" id="PRO_5040833812" evidence="3">
    <location>
        <begin position="19"/>
        <end position="162"/>
    </location>
</feature>
<keyword evidence="1" id="KW-0175">Coiled coil</keyword>
<comment type="caution">
    <text evidence="4">The sequence shown here is derived from an EMBL/GenBank/DDBJ whole genome shotgun (WGS) entry which is preliminary data.</text>
</comment>